<sequence length="55" mass="5902">MSCDSVVKLDATGPQGQELFLVVDFSTKKASVLIVDPRNGNLQVTDVQPIDQRAG</sequence>
<protein>
    <submittedName>
        <fullName evidence="1">Uncharacterized protein</fullName>
    </submittedName>
</protein>
<dbReference type="RefSeq" id="WP_197446591.1">
    <property type="nucleotide sequence ID" value="NZ_CP036426.1"/>
</dbReference>
<evidence type="ECO:0000313" key="1">
    <source>
        <dbReference type="EMBL" id="QDV39044.1"/>
    </source>
</evidence>
<dbReference type="AlphaFoldDB" id="A0A518HDW2"/>
<accession>A0A518HDW2</accession>
<reference evidence="1 2" key="1">
    <citation type="submission" date="2019-02" db="EMBL/GenBank/DDBJ databases">
        <title>Deep-cultivation of Planctomycetes and their phenomic and genomic characterization uncovers novel biology.</title>
        <authorList>
            <person name="Wiegand S."/>
            <person name="Jogler M."/>
            <person name="Boedeker C."/>
            <person name="Pinto D."/>
            <person name="Vollmers J."/>
            <person name="Rivas-Marin E."/>
            <person name="Kohn T."/>
            <person name="Peeters S.H."/>
            <person name="Heuer A."/>
            <person name="Rast P."/>
            <person name="Oberbeckmann S."/>
            <person name="Bunk B."/>
            <person name="Jeske O."/>
            <person name="Meyerdierks A."/>
            <person name="Storesund J.E."/>
            <person name="Kallscheuer N."/>
            <person name="Luecker S."/>
            <person name="Lage O.M."/>
            <person name="Pohl T."/>
            <person name="Merkel B.J."/>
            <person name="Hornburger P."/>
            <person name="Mueller R.-W."/>
            <person name="Bruemmer F."/>
            <person name="Labrenz M."/>
            <person name="Spormann A.M."/>
            <person name="Op den Camp H."/>
            <person name="Overmann J."/>
            <person name="Amann R."/>
            <person name="Jetten M.S.M."/>
            <person name="Mascher T."/>
            <person name="Medema M.H."/>
            <person name="Devos D.P."/>
            <person name="Kaster A.-K."/>
            <person name="Ovreas L."/>
            <person name="Rohde M."/>
            <person name="Galperin M.Y."/>
            <person name="Jogler C."/>
        </authorList>
    </citation>
    <scope>NUCLEOTIDE SEQUENCE [LARGE SCALE GENOMIC DNA]</scope>
    <source>
        <strain evidence="1 2">ElP</strain>
    </source>
</reference>
<dbReference type="KEGG" id="tpla:ElP_70060"/>
<proteinExistence type="predicted"/>
<evidence type="ECO:0000313" key="2">
    <source>
        <dbReference type="Proteomes" id="UP000317835"/>
    </source>
</evidence>
<organism evidence="1 2">
    <name type="scientific">Tautonia plasticadhaerens</name>
    <dbReference type="NCBI Taxonomy" id="2527974"/>
    <lineage>
        <taxon>Bacteria</taxon>
        <taxon>Pseudomonadati</taxon>
        <taxon>Planctomycetota</taxon>
        <taxon>Planctomycetia</taxon>
        <taxon>Isosphaerales</taxon>
        <taxon>Isosphaeraceae</taxon>
        <taxon>Tautonia</taxon>
    </lineage>
</organism>
<dbReference type="Proteomes" id="UP000317835">
    <property type="component" value="Chromosome"/>
</dbReference>
<gene>
    <name evidence="1" type="ORF">ElP_70060</name>
</gene>
<name>A0A518HDW2_9BACT</name>
<keyword evidence="2" id="KW-1185">Reference proteome</keyword>
<dbReference type="EMBL" id="CP036426">
    <property type="protein sequence ID" value="QDV39044.1"/>
    <property type="molecule type" value="Genomic_DNA"/>
</dbReference>